<dbReference type="AlphaFoldDB" id="A0AAX0AZK7"/>
<sequence length="66" mass="7792">MEGRRPPRRKNQKPITGEIFYPTTEEGKRIFIDSSTPVVIDILEKQLGPKRLSILMEHYKRRLQKA</sequence>
<protein>
    <submittedName>
        <fullName evidence="1">Uncharacterized protein</fullName>
    </submittedName>
</protein>
<reference evidence="1" key="2">
    <citation type="journal article" date="2022" name="Nat. Biotechnol.">
        <title>Carbon-negative production of acetone and isopropanol by gas fermentation at industrial pilot scale.</title>
        <authorList>
            <person name="Liew F.E."/>
            <person name="Nogle R."/>
            <person name="Abdalla T."/>
            <person name="Rasor B.J."/>
            <person name="Canter C."/>
            <person name="Jensen R.O."/>
            <person name="Wang L."/>
            <person name="Strutz J."/>
            <person name="Chirania P."/>
            <person name="De Tissera S."/>
            <person name="Mueller A.P."/>
            <person name="Ruan Z."/>
            <person name="Gao A."/>
            <person name="Tran L."/>
            <person name="Engle N.L."/>
            <person name="Bromley J.C."/>
            <person name="Daniell J."/>
            <person name="Conrado R."/>
            <person name="Tschaplinski T.J."/>
            <person name="Giannone R.J."/>
            <person name="Hettich R.L."/>
            <person name="Karim A.S."/>
            <person name="Simpson S.D."/>
            <person name="Brown S.D."/>
            <person name="Leang C."/>
            <person name="Jewett M.C."/>
            <person name="Kopke M."/>
        </authorList>
    </citation>
    <scope>NUCLEOTIDE SEQUENCE</scope>
    <source>
        <strain evidence="1">DJ080</strain>
    </source>
</reference>
<proteinExistence type="predicted"/>
<comment type="caution">
    <text evidence="1">The sequence shown here is derived from an EMBL/GenBank/DDBJ whole genome shotgun (WGS) entry which is preliminary data.</text>
</comment>
<evidence type="ECO:0000313" key="1">
    <source>
        <dbReference type="EMBL" id="NRT88137.1"/>
    </source>
</evidence>
<organism evidence="1 2">
    <name type="scientific">Clostridium beijerinckii</name>
    <name type="common">Clostridium MP</name>
    <dbReference type="NCBI Taxonomy" id="1520"/>
    <lineage>
        <taxon>Bacteria</taxon>
        <taxon>Bacillati</taxon>
        <taxon>Bacillota</taxon>
        <taxon>Clostridia</taxon>
        <taxon>Eubacteriales</taxon>
        <taxon>Clostridiaceae</taxon>
        <taxon>Clostridium</taxon>
    </lineage>
</organism>
<accession>A0AAX0AZK7</accession>
<reference evidence="1" key="1">
    <citation type="submission" date="2020-05" db="EMBL/GenBank/DDBJ databases">
        <authorList>
            <person name="Brown S."/>
            <person name="Huntemann M."/>
            <person name="Clum A."/>
            <person name="Spunde A."/>
            <person name="Palaniappan K."/>
            <person name="Ritter S."/>
            <person name="Mikhailova N."/>
            <person name="Chen I.-M."/>
            <person name="Stamatis D."/>
            <person name="Reddy T."/>
            <person name="O'Malley R."/>
            <person name="Daum C."/>
            <person name="Shapiro N."/>
            <person name="Ivanova N."/>
            <person name="Kyrpides N."/>
            <person name="Woyke T."/>
        </authorList>
    </citation>
    <scope>NUCLEOTIDE SEQUENCE</scope>
    <source>
        <strain evidence="1">DJ080</strain>
    </source>
</reference>
<gene>
    <name evidence="1" type="ORF">B0H41_001816</name>
</gene>
<dbReference type="Proteomes" id="UP001193748">
    <property type="component" value="Unassembled WGS sequence"/>
</dbReference>
<evidence type="ECO:0000313" key="2">
    <source>
        <dbReference type="Proteomes" id="UP001193748"/>
    </source>
</evidence>
<name>A0AAX0AZK7_CLOBE</name>
<dbReference type="RefSeq" id="WP_173710690.1">
    <property type="nucleotide sequence ID" value="NZ_JABSWW010000001.1"/>
</dbReference>
<dbReference type="EMBL" id="JABSWW010000001">
    <property type="protein sequence ID" value="NRT88137.1"/>
    <property type="molecule type" value="Genomic_DNA"/>
</dbReference>